<sequence length="1082" mass="120159">MASRLSPPRPADLTSIIQRIEERRSSAIAAAAFSSGPSVSFTSPAPSSYLPASDVVLSAMRRAPSSPQRRSPSSIAGLVTSHADTSSSTMVAASTSASHSTEVSLLRLDLQQRLAELDLKKKTILKLEGDNLRLLHELDSNRISDAERKAVLVKTHRDELTRERQLNEDLQNKLLSEVAIRGQAERAALTVKDLRMKADSLEEQLRHKEVVLADRERALEDALGLKRQAETQLREYEAADVSNILRGRLSLIEERLETSQAQLRDMQSTCSMEERRRKDAESSLAEALREVEEKTTQLSQVSTQSFELESTIVRLRADVERQSQKLDKLQGQQVQREEDHTRELLALQSEVEECRSESRKRLQQVFQLETHIAELQEQRRSAAEANESATNAHRALQGELSNVLERLKQAHNSVEERESELSKMHVVSVEHKNQIASLRAQTTTLQRELDSMSTAAREAREEVGEMSLLLAQKATAEERLTIARKAHAALERELIEEQKTTSQLRDRGAVLEQQLEVARQSNTKYLELQRVVAARDEDVSALQADVSVWRLKEESLKNDLAAAKEKCHVAETKVQVEVERRDDLERKLRVLEEAHSSNLGIYGKYAALQQYLSTASSEASKALELNNALLEEVKALEVSHREIQNRLDLVTEERSMFAAQAAEAQVYKTDMERALARAREAEGREHELLVTRRNDPLHRRVQELEGLMVDAVRRATLAESQLSSLQQLHQHSIESPYPVPSASPRMSPPRPPTSDAPPAAILPLLPSNQPLQHDDVSSASSNDSPHNSTSLRADALLLEPPQEAPTATAASSSTREELVSQVQTQQDRLAHQDRRLELLSLQFAEALAELKQLKEDEGTNRTGRSQSLASQRSLELSPASTATSNAAWGSGAAVDLRRALHAAHEDIHRAHARGASLLTSSASLASPLALAQRQQRSRIEEKQSMAIDARTPTPPRTAMTGRYGEGRPASPNASRAMIRAGTVASPPRYQHEGSSMFPLGTPPRVPSPKTARIHEQRTALTDTVREKMSRLFMNAREVSLASPSPQGNKTNRTIPSPTRGESPRSTSTDNHRRLTGVLSPAR</sequence>
<feature type="compositionally biased region" description="Low complexity" evidence="2">
    <location>
        <begin position="756"/>
        <end position="766"/>
    </location>
</feature>
<dbReference type="Proteomes" id="UP000051952">
    <property type="component" value="Unassembled WGS sequence"/>
</dbReference>
<feature type="compositionally biased region" description="Polar residues" evidence="2">
    <location>
        <begin position="1041"/>
        <end position="1056"/>
    </location>
</feature>
<feature type="coiled-coil region" evidence="1">
    <location>
        <begin position="553"/>
        <end position="594"/>
    </location>
</feature>
<feature type="region of interest" description="Disordered" evidence="2">
    <location>
        <begin position="1036"/>
        <end position="1082"/>
    </location>
</feature>
<dbReference type="Gene3D" id="1.10.287.1490">
    <property type="match status" value="1"/>
</dbReference>
<dbReference type="AlphaFoldDB" id="A0A0S4IKS0"/>
<evidence type="ECO:0000313" key="4">
    <source>
        <dbReference type="Proteomes" id="UP000051952"/>
    </source>
</evidence>
<organism evidence="3 4">
    <name type="scientific">Bodo saltans</name>
    <name type="common">Flagellated protozoan</name>
    <dbReference type="NCBI Taxonomy" id="75058"/>
    <lineage>
        <taxon>Eukaryota</taxon>
        <taxon>Discoba</taxon>
        <taxon>Euglenozoa</taxon>
        <taxon>Kinetoplastea</taxon>
        <taxon>Metakinetoplastina</taxon>
        <taxon>Eubodonida</taxon>
        <taxon>Bodonidae</taxon>
        <taxon>Bodo</taxon>
    </lineage>
</organism>
<feature type="region of interest" description="Disordered" evidence="2">
    <location>
        <begin position="802"/>
        <end position="826"/>
    </location>
</feature>
<dbReference type="PANTHER" id="PTHR45615:SF80">
    <property type="entry name" value="GRIP DOMAIN-CONTAINING PROTEIN"/>
    <property type="match status" value="1"/>
</dbReference>
<feature type="region of interest" description="Disordered" evidence="2">
    <location>
        <begin position="950"/>
        <end position="974"/>
    </location>
</feature>
<accession>A0A0S4IKS0</accession>
<dbReference type="VEuPathDB" id="TriTrypDB:BSAL_51880"/>
<feature type="region of interest" description="Disordered" evidence="2">
    <location>
        <begin position="61"/>
        <end position="82"/>
    </location>
</feature>
<feature type="compositionally biased region" description="Low complexity" evidence="2">
    <location>
        <begin position="777"/>
        <end position="789"/>
    </location>
</feature>
<evidence type="ECO:0000256" key="1">
    <source>
        <dbReference type="SAM" id="Coils"/>
    </source>
</evidence>
<dbReference type="OMA" id="QSEVEEC"/>
<protein>
    <submittedName>
        <fullName evidence="3">Uncharacterized protein</fullName>
    </submittedName>
</protein>
<feature type="region of interest" description="Disordered" evidence="2">
    <location>
        <begin position="988"/>
        <end position="1016"/>
    </location>
</feature>
<feature type="region of interest" description="Disordered" evidence="2">
    <location>
        <begin position="723"/>
        <end position="789"/>
    </location>
</feature>
<feature type="coiled-coil region" evidence="1">
    <location>
        <begin position="626"/>
        <end position="684"/>
    </location>
</feature>
<feature type="compositionally biased region" description="Low complexity" evidence="2">
    <location>
        <begin position="802"/>
        <end position="813"/>
    </location>
</feature>
<proteinExistence type="predicted"/>
<evidence type="ECO:0000256" key="2">
    <source>
        <dbReference type="SAM" id="MobiDB-lite"/>
    </source>
</evidence>
<feature type="coiled-coil region" evidence="1">
    <location>
        <begin position="153"/>
        <end position="507"/>
    </location>
</feature>
<name>A0A0S4IKS0_BODSA</name>
<keyword evidence="4" id="KW-1185">Reference proteome</keyword>
<keyword evidence="1" id="KW-0175">Coiled coil</keyword>
<feature type="compositionally biased region" description="Low complexity" evidence="2">
    <location>
        <begin position="61"/>
        <end position="76"/>
    </location>
</feature>
<dbReference type="EMBL" id="CYKH01000072">
    <property type="protein sequence ID" value="CUE68965.1"/>
    <property type="molecule type" value="Genomic_DNA"/>
</dbReference>
<feature type="compositionally biased region" description="Pro residues" evidence="2">
    <location>
        <begin position="737"/>
        <end position="755"/>
    </location>
</feature>
<feature type="region of interest" description="Disordered" evidence="2">
    <location>
        <begin position="854"/>
        <end position="887"/>
    </location>
</feature>
<evidence type="ECO:0000313" key="3">
    <source>
        <dbReference type="EMBL" id="CUE68965.1"/>
    </source>
</evidence>
<dbReference type="PANTHER" id="PTHR45615">
    <property type="entry name" value="MYOSIN HEAVY CHAIN, NON-MUSCLE"/>
    <property type="match status" value="1"/>
</dbReference>
<gene>
    <name evidence="3" type="ORF">BSAL_51880</name>
</gene>
<feature type="compositionally biased region" description="Polar residues" evidence="2">
    <location>
        <begin position="860"/>
        <end position="887"/>
    </location>
</feature>
<reference evidence="4" key="1">
    <citation type="submission" date="2015-09" db="EMBL/GenBank/DDBJ databases">
        <authorList>
            <consortium name="Pathogen Informatics"/>
        </authorList>
    </citation>
    <scope>NUCLEOTIDE SEQUENCE [LARGE SCALE GENOMIC DNA]</scope>
    <source>
        <strain evidence="4">Lake Konstanz</strain>
    </source>
</reference>